<keyword evidence="2" id="KW-1185">Reference proteome</keyword>
<dbReference type="HOGENOM" id="CLU_859888_0_0_7"/>
<comment type="caution">
    <text evidence="1">The sequence shown here is derived from an EMBL/GenBank/DDBJ whole genome shotgun (WGS) entry which is preliminary data.</text>
</comment>
<dbReference type="PATRIC" id="fig|1357400.3.peg.1648"/>
<accession>V8C7P0</accession>
<organism evidence="1 2">
    <name type="scientific">Helicobacter macacae MIT 99-5501</name>
    <dbReference type="NCBI Taxonomy" id="1357400"/>
    <lineage>
        <taxon>Bacteria</taxon>
        <taxon>Pseudomonadati</taxon>
        <taxon>Campylobacterota</taxon>
        <taxon>Epsilonproteobacteria</taxon>
        <taxon>Campylobacterales</taxon>
        <taxon>Helicobacteraceae</taxon>
        <taxon>Helicobacter</taxon>
    </lineage>
</organism>
<dbReference type="OrthoDB" id="9794572at2"/>
<dbReference type="Proteomes" id="UP000018731">
    <property type="component" value="Unassembled WGS sequence"/>
</dbReference>
<reference evidence="1 2" key="1">
    <citation type="journal article" date="2014" name="Genome Announc.">
        <title>Draft genome sequences of six enterohepatic helicobacter species isolated from humans and one from rhesus macaques.</title>
        <authorList>
            <person name="Shen Z."/>
            <person name="Sheh A."/>
            <person name="Young S.K."/>
            <person name="Abouelliel A."/>
            <person name="Ward D.V."/>
            <person name="Earl A.M."/>
            <person name="Fox J.G."/>
        </authorList>
    </citation>
    <scope>NUCLEOTIDE SEQUENCE [LARGE SCALE GENOMIC DNA]</scope>
    <source>
        <strain evidence="1 2">MIT 99-5501</strain>
    </source>
</reference>
<dbReference type="RefSeq" id="WP_023927963.1">
    <property type="nucleotide sequence ID" value="NZ_KI669454.1"/>
</dbReference>
<evidence type="ECO:0000313" key="1">
    <source>
        <dbReference type="EMBL" id="ETD23423.1"/>
    </source>
</evidence>
<dbReference type="AlphaFoldDB" id="V8C7P0"/>
<dbReference type="EMBL" id="AZJI01000005">
    <property type="protein sequence ID" value="ETD23423.1"/>
    <property type="molecule type" value="Genomic_DNA"/>
</dbReference>
<evidence type="ECO:0000313" key="2">
    <source>
        <dbReference type="Proteomes" id="UP000018731"/>
    </source>
</evidence>
<protein>
    <submittedName>
        <fullName evidence="1">Uncharacterized protein</fullName>
    </submittedName>
</protein>
<sequence length="323" mass="37247">MGGGGGNYDKVYIQPFYNFRSDDYKRLIWEANPYVDGVLENYYITSPFGWQNPNAKPPYDDTQAFPFFSYKNLPFTRAENLLDKIMLHFGLDDGERMHEPEIYYKPKFRPEFHKVIFDPNFVSQASCEFSDILTFFKEMNVKIDAVMGKKPTGKNSATQKACFDYNIDTEFIETPTLEDFCDLIYSAKAIYCFVTGTASLCAALKKPANVLVGTKEPYICPRYLHSPLHKYYNIYPADIRANLCPKRIKRFKILGIKGQIKIKQKNFERLLSVIKAILPKRFGANLAERLDLAFGANPSQTLTPREAKTRYKNLIKEVFVLKS</sequence>
<dbReference type="STRING" id="1357400.HMPREF2086_01225"/>
<gene>
    <name evidence="1" type="ORF">HMPREF2086_01225</name>
</gene>
<name>V8C7P0_9HELI</name>
<proteinExistence type="predicted"/>